<evidence type="ECO:0000256" key="7">
    <source>
        <dbReference type="SAM" id="Coils"/>
    </source>
</evidence>
<dbReference type="PANTHER" id="PTHR35794">
    <property type="entry name" value="CELL DIVISION PROTEIN DIVIVA"/>
    <property type="match status" value="1"/>
</dbReference>
<evidence type="ECO:0000256" key="4">
    <source>
        <dbReference type="ARBA" id="ARBA00022618"/>
    </source>
</evidence>
<dbReference type="Pfam" id="PF05103">
    <property type="entry name" value="DivIVA"/>
    <property type="match status" value="1"/>
</dbReference>
<feature type="coiled-coil region" evidence="7">
    <location>
        <begin position="43"/>
        <end position="168"/>
    </location>
</feature>
<protein>
    <submittedName>
        <fullName evidence="8">Cell division protein DivIVA</fullName>
    </submittedName>
</protein>
<keyword evidence="4 8" id="KW-0132">Cell division</keyword>
<keyword evidence="5 7" id="KW-0175">Coiled coil</keyword>
<comment type="subcellular location">
    <subcellularLocation>
        <location evidence="1">Cytoplasm</location>
    </subcellularLocation>
</comment>
<proteinExistence type="inferred from homology"/>
<dbReference type="InterPro" id="IPR019933">
    <property type="entry name" value="DivIVA_domain"/>
</dbReference>
<dbReference type="Proteomes" id="UP000830055">
    <property type="component" value="Chromosome"/>
</dbReference>
<comment type="similarity">
    <text evidence="2">Belongs to the DivIVA family.</text>
</comment>
<dbReference type="EMBL" id="AP025516">
    <property type="protein sequence ID" value="BDD85733.1"/>
    <property type="molecule type" value="Genomic_DNA"/>
</dbReference>
<dbReference type="Gene3D" id="6.10.250.660">
    <property type="match status" value="1"/>
</dbReference>
<feature type="coiled-coil region" evidence="7">
    <location>
        <begin position="203"/>
        <end position="258"/>
    </location>
</feature>
<evidence type="ECO:0000256" key="5">
    <source>
        <dbReference type="ARBA" id="ARBA00023054"/>
    </source>
</evidence>
<keyword evidence="3" id="KW-0963">Cytoplasm</keyword>
<evidence type="ECO:0000256" key="6">
    <source>
        <dbReference type="ARBA" id="ARBA00023306"/>
    </source>
</evidence>
<reference evidence="8 9" key="1">
    <citation type="submission" date="2022-01" db="EMBL/GenBank/DDBJ databases">
        <title>Desulfofustis limnae sp. nov., a novel mesophilic sulfate-reducing bacterium isolated from marsh soil.</title>
        <authorList>
            <person name="Watanabe M."/>
            <person name="Takahashi A."/>
            <person name="Kojima H."/>
            <person name="Fukui M."/>
        </authorList>
    </citation>
    <scope>NUCLEOTIDE SEQUENCE [LARGE SCALE GENOMIC DNA]</scope>
    <source>
        <strain evidence="8 9">PPLL</strain>
    </source>
</reference>
<keyword evidence="6" id="KW-0131">Cell cycle</keyword>
<evidence type="ECO:0000313" key="9">
    <source>
        <dbReference type="Proteomes" id="UP000830055"/>
    </source>
</evidence>
<evidence type="ECO:0000256" key="3">
    <source>
        <dbReference type="ARBA" id="ARBA00022490"/>
    </source>
</evidence>
<dbReference type="PANTHER" id="PTHR35794:SF2">
    <property type="entry name" value="CELL DIVISION PROTEIN DIVIVA"/>
    <property type="match status" value="1"/>
</dbReference>
<accession>A0ABN6LYS6</accession>
<dbReference type="RefSeq" id="WP_284152867.1">
    <property type="nucleotide sequence ID" value="NZ_AP025516.1"/>
</dbReference>
<name>A0ABN6LYS6_9BACT</name>
<organism evidence="8 9">
    <name type="scientific">Desulfofustis limnaeus</name>
    <dbReference type="NCBI Taxonomy" id="2740163"/>
    <lineage>
        <taxon>Bacteria</taxon>
        <taxon>Pseudomonadati</taxon>
        <taxon>Thermodesulfobacteriota</taxon>
        <taxon>Desulfobulbia</taxon>
        <taxon>Desulfobulbales</taxon>
        <taxon>Desulfocapsaceae</taxon>
        <taxon>Desulfofustis</taxon>
    </lineage>
</organism>
<dbReference type="InterPro" id="IPR007793">
    <property type="entry name" value="DivIVA_fam"/>
</dbReference>
<dbReference type="NCBIfam" id="TIGR03544">
    <property type="entry name" value="DivI1A_domain"/>
    <property type="match status" value="1"/>
</dbReference>
<sequence>MAITPQAIKDQEFQSRFRGYDTVEVKAYLELIAEEFFEVLEKIRQQEEAIGDLERQRELADEVNKRLEGDCEAAQRTIEELRLGMAEKDSRQAELQKEFEELQTALDDFEQERKEFEEELSEAEARVSERDELLRASRLEMESLRNKIAFLEEQHKELKQEEIDFKRTIGAAQRFADDLMDKTRRETEELLHLSEERAQEMLRASEEKSNQALQATRDEIERLRQTAYAELSRLPEEIERLSRQRKQARDELQAILTRHLEELESFSAVEEQVVRYDYEELFQKIEFPEDDNGSLDELDSIAMDLTLTEEISETEDEDLRRKLEEGGVAYLSDEE</sequence>
<dbReference type="GO" id="GO:0051301">
    <property type="term" value="P:cell division"/>
    <property type="evidence" value="ECO:0007669"/>
    <property type="project" value="UniProtKB-KW"/>
</dbReference>
<keyword evidence="9" id="KW-1185">Reference proteome</keyword>
<dbReference type="Gene3D" id="1.10.287.1490">
    <property type="match status" value="1"/>
</dbReference>
<evidence type="ECO:0000256" key="2">
    <source>
        <dbReference type="ARBA" id="ARBA00009008"/>
    </source>
</evidence>
<evidence type="ECO:0000256" key="1">
    <source>
        <dbReference type="ARBA" id="ARBA00004496"/>
    </source>
</evidence>
<gene>
    <name evidence="8" type="primary">divIVA</name>
    <name evidence="8" type="ORF">DPPLL_00980</name>
</gene>
<evidence type="ECO:0000313" key="8">
    <source>
        <dbReference type="EMBL" id="BDD85733.1"/>
    </source>
</evidence>